<dbReference type="RefSeq" id="WP_132883054.1">
    <property type="nucleotide sequence ID" value="NZ_JBBGZA010000001.1"/>
</dbReference>
<dbReference type="SUPFAM" id="SSF54909">
    <property type="entry name" value="Dimeric alpha+beta barrel"/>
    <property type="match status" value="1"/>
</dbReference>
<gene>
    <name evidence="2" type="ORF">WH159_15655</name>
</gene>
<feature type="domain" description="ABM" evidence="1">
    <location>
        <begin position="3"/>
        <end position="92"/>
    </location>
</feature>
<keyword evidence="2" id="KW-0503">Monooxygenase</keyword>
<protein>
    <submittedName>
        <fullName evidence="2">Quinol monooxygenase</fullName>
        <ecNumber evidence="2">1.-.-.-</ecNumber>
    </submittedName>
</protein>
<dbReference type="PANTHER" id="PTHR33336:SF3">
    <property type="entry name" value="ABM DOMAIN-CONTAINING PROTEIN"/>
    <property type="match status" value="1"/>
</dbReference>
<organism evidence="2 3">
    <name type="scientific">Sphingomonas molluscorum</name>
    <dbReference type="NCBI Taxonomy" id="418184"/>
    <lineage>
        <taxon>Bacteria</taxon>
        <taxon>Pseudomonadati</taxon>
        <taxon>Pseudomonadota</taxon>
        <taxon>Alphaproteobacteria</taxon>
        <taxon>Sphingomonadales</taxon>
        <taxon>Sphingomonadaceae</taxon>
        <taxon>Sphingomonas</taxon>
    </lineage>
</organism>
<comment type="caution">
    <text evidence="2">The sequence shown here is derived from an EMBL/GenBank/DDBJ whole genome shotgun (WGS) entry which is preliminary data.</text>
</comment>
<evidence type="ECO:0000313" key="2">
    <source>
        <dbReference type="EMBL" id="MEJ5095964.1"/>
    </source>
</evidence>
<dbReference type="InterPro" id="IPR050744">
    <property type="entry name" value="AI-2_Isomerase_LsrG"/>
</dbReference>
<dbReference type="PROSITE" id="PS51725">
    <property type="entry name" value="ABM"/>
    <property type="match status" value="1"/>
</dbReference>
<reference evidence="2 3" key="1">
    <citation type="submission" date="2023-12" db="EMBL/GenBank/DDBJ databases">
        <title>Gut-associated functions are favored during microbiome assembly across C. elegans life.</title>
        <authorList>
            <person name="Zimmermann J."/>
        </authorList>
    </citation>
    <scope>NUCLEOTIDE SEQUENCE [LARGE SCALE GENOMIC DNA]</scope>
    <source>
        <strain evidence="2 3">JUb134</strain>
    </source>
</reference>
<dbReference type="EC" id="1.-.-.-" evidence="2"/>
<sequence length="96" mass="10913">MSYPVFAEIPVKPEYLDDAIAAVRGIVSETLAEDGCEQFLLHRAADGSARLFIYERWRDRAAFEFHHAQPYTLSVYKSYETWLAGPVTITELTDAN</sequence>
<keyword evidence="2" id="KW-0560">Oxidoreductase</keyword>
<proteinExistence type="predicted"/>
<evidence type="ECO:0000313" key="3">
    <source>
        <dbReference type="Proteomes" id="UP001380365"/>
    </source>
</evidence>
<dbReference type="GO" id="GO:0004497">
    <property type="term" value="F:monooxygenase activity"/>
    <property type="evidence" value="ECO:0007669"/>
    <property type="project" value="UniProtKB-KW"/>
</dbReference>
<dbReference type="EMBL" id="JBBGZA010000001">
    <property type="protein sequence ID" value="MEJ5095964.1"/>
    <property type="molecule type" value="Genomic_DNA"/>
</dbReference>
<dbReference type="InterPro" id="IPR007138">
    <property type="entry name" value="ABM_dom"/>
</dbReference>
<dbReference type="Proteomes" id="UP001380365">
    <property type="component" value="Unassembled WGS sequence"/>
</dbReference>
<dbReference type="PANTHER" id="PTHR33336">
    <property type="entry name" value="QUINOL MONOOXYGENASE YGIN-RELATED"/>
    <property type="match status" value="1"/>
</dbReference>
<evidence type="ECO:0000259" key="1">
    <source>
        <dbReference type="PROSITE" id="PS51725"/>
    </source>
</evidence>
<keyword evidence="3" id="KW-1185">Reference proteome</keyword>
<dbReference type="Pfam" id="PF03992">
    <property type="entry name" value="ABM"/>
    <property type="match status" value="1"/>
</dbReference>
<dbReference type="Gene3D" id="3.30.70.100">
    <property type="match status" value="1"/>
</dbReference>
<name>A0ABU8Q8U9_9SPHN</name>
<accession>A0ABU8Q8U9</accession>
<dbReference type="InterPro" id="IPR011008">
    <property type="entry name" value="Dimeric_a/b-barrel"/>
</dbReference>